<feature type="region of interest" description="Disordered" evidence="2">
    <location>
        <begin position="1"/>
        <end position="21"/>
    </location>
</feature>
<evidence type="ECO:0000256" key="2">
    <source>
        <dbReference type="SAM" id="MobiDB-lite"/>
    </source>
</evidence>
<feature type="compositionally biased region" description="Low complexity" evidence="2">
    <location>
        <begin position="498"/>
        <end position="511"/>
    </location>
</feature>
<evidence type="ECO:0000313" key="5">
    <source>
        <dbReference type="Proteomes" id="UP001174694"/>
    </source>
</evidence>
<feature type="region of interest" description="Disordered" evidence="2">
    <location>
        <begin position="46"/>
        <end position="100"/>
    </location>
</feature>
<dbReference type="PANTHER" id="PTHR47784">
    <property type="entry name" value="STEROL UPTAKE CONTROL PROTEIN 2"/>
    <property type="match status" value="1"/>
</dbReference>
<feature type="region of interest" description="Disordered" evidence="2">
    <location>
        <begin position="491"/>
        <end position="546"/>
    </location>
</feature>
<dbReference type="InterPro" id="IPR053157">
    <property type="entry name" value="Sterol_Uptake_Regulator"/>
</dbReference>
<evidence type="ECO:0000256" key="1">
    <source>
        <dbReference type="ARBA" id="ARBA00023242"/>
    </source>
</evidence>
<dbReference type="Pfam" id="PF00172">
    <property type="entry name" value="Zn_clus"/>
    <property type="match status" value="1"/>
</dbReference>
<dbReference type="Proteomes" id="UP001174694">
    <property type="component" value="Unassembled WGS sequence"/>
</dbReference>
<feature type="compositionally biased region" description="Basic residues" evidence="2">
    <location>
        <begin position="7"/>
        <end position="21"/>
    </location>
</feature>
<dbReference type="PROSITE" id="PS50048">
    <property type="entry name" value="ZN2_CY6_FUNGAL_2"/>
    <property type="match status" value="1"/>
</dbReference>
<dbReference type="AlphaFoldDB" id="A0AA38VLI8"/>
<name>A0AA38VLI8_9PEZI</name>
<comment type="caution">
    <text evidence="4">The sequence shown here is derived from an EMBL/GenBank/DDBJ whole genome shotgun (WGS) entry which is preliminary data.</text>
</comment>
<dbReference type="GO" id="GO:0008270">
    <property type="term" value="F:zinc ion binding"/>
    <property type="evidence" value="ECO:0007669"/>
    <property type="project" value="InterPro"/>
</dbReference>
<dbReference type="GO" id="GO:0001228">
    <property type="term" value="F:DNA-binding transcription activator activity, RNA polymerase II-specific"/>
    <property type="evidence" value="ECO:0007669"/>
    <property type="project" value="TreeGrafter"/>
</dbReference>
<dbReference type="CDD" id="cd00067">
    <property type="entry name" value="GAL4"/>
    <property type="match status" value="1"/>
</dbReference>
<gene>
    <name evidence="4" type="ORF">NKR23_g8435</name>
</gene>
<dbReference type="SMART" id="SM00066">
    <property type="entry name" value="GAL4"/>
    <property type="match status" value="1"/>
</dbReference>
<proteinExistence type="predicted"/>
<evidence type="ECO:0000259" key="3">
    <source>
        <dbReference type="PROSITE" id="PS50048"/>
    </source>
</evidence>
<dbReference type="InterPro" id="IPR001138">
    <property type="entry name" value="Zn2Cys6_DnaBD"/>
</dbReference>
<dbReference type="EMBL" id="JANBVO010000029">
    <property type="protein sequence ID" value="KAJ9138649.1"/>
    <property type="molecule type" value="Genomic_DNA"/>
</dbReference>
<feature type="compositionally biased region" description="Low complexity" evidence="2">
    <location>
        <begin position="51"/>
        <end position="78"/>
    </location>
</feature>
<reference evidence="4" key="1">
    <citation type="submission" date="2022-07" db="EMBL/GenBank/DDBJ databases">
        <title>Fungi with potential for degradation of polypropylene.</title>
        <authorList>
            <person name="Gostincar C."/>
        </authorList>
    </citation>
    <scope>NUCLEOTIDE SEQUENCE</scope>
    <source>
        <strain evidence="4">EXF-13308</strain>
    </source>
</reference>
<keyword evidence="5" id="KW-1185">Reference proteome</keyword>
<feature type="compositionally biased region" description="Polar residues" evidence="2">
    <location>
        <begin position="536"/>
        <end position="546"/>
    </location>
</feature>
<dbReference type="SUPFAM" id="SSF57701">
    <property type="entry name" value="Zn2/Cys6 DNA-binding domain"/>
    <property type="match status" value="1"/>
</dbReference>
<dbReference type="PANTHER" id="PTHR47784:SF5">
    <property type="entry name" value="STEROL UPTAKE CONTROL PROTEIN 2"/>
    <property type="match status" value="1"/>
</dbReference>
<organism evidence="4 5">
    <name type="scientific">Pleurostoma richardsiae</name>
    <dbReference type="NCBI Taxonomy" id="41990"/>
    <lineage>
        <taxon>Eukaryota</taxon>
        <taxon>Fungi</taxon>
        <taxon>Dikarya</taxon>
        <taxon>Ascomycota</taxon>
        <taxon>Pezizomycotina</taxon>
        <taxon>Sordariomycetes</taxon>
        <taxon>Sordariomycetidae</taxon>
        <taxon>Calosphaeriales</taxon>
        <taxon>Pleurostomataceae</taxon>
        <taxon>Pleurostoma</taxon>
    </lineage>
</organism>
<accession>A0AA38VLI8</accession>
<protein>
    <recommendedName>
        <fullName evidence="3">Zn(2)-C6 fungal-type domain-containing protein</fullName>
    </recommendedName>
</protein>
<dbReference type="PROSITE" id="PS00463">
    <property type="entry name" value="ZN2_CY6_FUNGAL_1"/>
    <property type="match status" value="1"/>
</dbReference>
<dbReference type="InterPro" id="IPR036864">
    <property type="entry name" value="Zn2-C6_fun-type_DNA-bd_sf"/>
</dbReference>
<dbReference type="Gene3D" id="4.10.240.10">
    <property type="entry name" value="Zn(2)-C6 fungal-type DNA-binding domain"/>
    <property type="match status" value="1"/>
</dbReference>
<evidence type="ECO:0000313" key="4">
    <source>
        <dbReference type="EMBL" id="KAJ9138649.1"/>
    </source>
</evidence>
<keyword evidence="1" id="KW-0539">Nucleus</keyword>
<sequence>MAGARAAHSKSRAGCKQCKKRRVKCGLQEPRCAHCVRRDEQCEYPSFGTHPAPAAPAAASASSPGARAPSLPSSPHSPTSRRHRPRSLTSPSVPASLHPGYPPWDSSQFLTAMPGMSPSLSPSEARVWAAELPPDLAERHPFLLHNGLALAALRRHHARAPDAADCYAAACAHQLAASRLFRGGVQSVTRGNWLACFIFSVSLTVFHFHVSCRPPSASAAGERGQGGGEHPVSFAAPASEPHDFLESFFVLRHSSYLARQLLLWFRRSPLLAVVHRRLGREWAMLQEAQRLEDEEGSGGAKAAVKRLAEAVDRLPMGSGGGVARKDRCEEGEEEEHWRTTCRVAVNSLRRWVRSVSGAPRSWADFLWWPVMQEAEYVALLEARVPAAVVIYAHWCAVMDRAPVRWYLEGWAQRTVAAAVEGAELGPQWAALMAWPLRTIGMTEDEVELLSEDEAGREQKEKVVLPRQPARKRIADLQEYTDAGRFITELAEEEETPRSLRASPSEAAARSPGSVQTLELRPAPDDAPRLPWLMISDLQSPGDTPTP</sequence>
<feature type="domain" description="Zn(2)-C6 fungal-type" evidence="3">
    <location>
        <begin position="14"/>
        <end position="44"/>
    </location>
</feature>